<dbReference type="InterPro" id="IPR008984">
    <property type="entry name" value="SMAD_FHA_dom_sf"/>
</dbReference>
<reference evidence="3 4" key="1">
    <citation type="journal article" date="2023" name="Res Sq">
        <title>Genomic and morphological characterization of Knufia obscura isolated from the Mars 2020 spacecraft assembly facility.</title>
        <authorList>
            <person name="Chander A.M."/>
            <person name="Teixeira M.M."/>
            <person name="Singh N.K."/>
            <person name="Williams M.P."/>
            <person name="Parker C.W."/>
            <person name="Leo P."/>
            <person name="Stajich J.E."/>
            <person name="Torok T."/>
            <person name="Tighe S."/>
            <person name="Mason C.E."/>
            <person name="Venkateswaran K."/>
        </authorList>
    </citation>
    <scope>NUCLEOTIDE SEQUENCE [LARGE SCALE GENOMIC DNA]</scope>
    <source>
        <strain evidence="3 4">CCFEE 5817</strain>
    </source>
</reference>
<dbReference type="PROSITE" id="PS50006">
    <property type="entry name" value="FHA_DOMAIN"/>
    <property type="match status" value="1"/>
</dbReference>
<accession>A0ABR0R8R8</accession>
<name>A0ABR0R8R8_9EURO</name>
<feature type="domain" description="FHA" evidence="2">
    <location>
        <begin position="201"/>
        <end position="264"/>
    </location>
</feature>
<feature type="compositionally biased region" description="Basic and acidic residues" evidence="1">
    <location>
        <begin position="41"/>
        <end position="52"/>
    </location>
</feature>
<evidence type="ECO:0000313" key="3">
    <source>
        <dbReference type="EMBL" id="KAK5936652.1"/>
    </source>
</evidence>
<feature type="compositionally biased region" description="Basic and acidic residues" evidence="1">
    <location>
        <begin position="23"/>
        <end position="33"/>
    </location>
</feature>
<dbReference type="EMBL" id="JAVHJV010000025">
    <property type="protein sequence ID" value="KAK5936652.1"/>
    <property type="molecule type" value="Genomic_DNA"/>
</dbReference>
<keyword evidence="4" id="KW-1185">Reference proteome</keyword>
<dbReference type="InterPro" id="IPR050923">
    <property type="entry name" value="Cell_Proc_Reg/RNA_Proc"/>
</dbReference>
<protein>
    <recommendedName>
        <fullName evidence="2">FHA domain-containing protein</fullName>
    </recommendedName>
</protein>
<dbReference type="GeneID" id="90004566"/>
<organism evidence="3 4">
    <name type="scientific">Knufia obscura</name>
    <dbReference type="NCBI Taxonomy" id="1635080"/>
    <lineage>
        <taxon>Eukaryota</taxon>
        <taxon>Fungi</taxon>
        <taxon>Dikarya</taxon>
        <taxon>Ascomycota</taxon>
        <taxon>Pezizomycotina</taxon>
        <taxon>Eurotiomycetes</taxon>
        <taxon>Chaetothyriomycetidae</taxon>
        <taxon>Chaetothyriales</taxon>
        <taxon>Trichomeriaceae</taxon>
        <taxon>Knufia</taxon>
    </lineage>
</organism>
<gene>
    <name evidence="3" type="ORF">PMZ80_011117</name>
</gene>
<feature type="compositionally biased region" description="Basic residues" evidence="1">
    <location>
        <begin position="70"/>
        <end position="104"/>
    </location>
</feature>
<comment type="caution">
    <text evidence="3">The sequence shown here is derived from an EMBL/GenBank/DDBJ whole genome shotgun (WGS) entry which is preliminary data.</text>
</comment>
<sequence length="294" mass="34315">MSNYERQYNSRDVSPRPRSKRRRGDDDSYDRSPPRASRRDRHSDNNRNEERPRKKRSMSPASDQEDGARRKDHRKYRDRSPRASHHKHRRRSHSRSRSRSRSRSPRALERSRAPLPPQQQAFDKERNPGTPVIDKQKPNFAPSGKLAAASNTVQTAGQTIVLKYHEPAEARKPPARDAWRIYVFKNDEIVDTIQLSEQSCWLFGREMAVCDILVEHPSCSKQHAVVQFRYIEKRNEFGDKIGKVKPYVLDLESSNGTYVNEESIPEAKYVELRDKDVVKFGHSRREYVIQLPTG</sequence>
<feature type="region of interest" description="Disordered" evidence="1">
    <location>
        <begin position="1"/>
        <end position="151"/>
    </location>
</feature>
<evidence type="ECO:0000256" key="1">
    <source>
        <dbReference type="SAM" id="MobiDB-lite"/>
    </source>
</evidence>
<dbReference type="SUPFAM" id="SSF49879">
    <property type="entry name" value="SMAD/FHA domain"/>
    <property type="match status" value="1"/>
</dbReference>
<evidence type="ECO:0000259" key="2">
    <source>
        <dbReference type="PROSITE" id="PS50006"/>
    </source>
</evidence>
<dbReference type="InterPro" id="IPR000253">
    <property type="entry name" value="FHA_dom"/>
</dbReference>
<dbReference type="Pfam" id="PF00498">
    <property type="entry name" value="FHA"/>
    <property type="match status" value="1"/>
</dbReference>
<dbReference type="SMART" id="SM00240">
    <property type="entry name" value="FHA"/>
    <property type="match status" value="1"/>
</dbReference>
<proteinExistence type="predicted"/>
<dbReference type="RefSeq" id="XP_064724742.1">
    <property type="nucleotide sequence ID" value="XM_064879505.1"/>
</dbReference>
<evidence type="ECO:0000313" key="4">
    <source>
        <dbReference type="Proteomes" id="UP001334248"/>
    </source>
</evidence>
<dbReference type="Proteomes" id="UP001334248">
    <property type="component" value="Unassembled WGS sequence"/>
</dbReference>
<dbReference type="Gene3D" id="2.60.200.20">
    <property type="match status" value="1"/>
</dbReference>
<dbReference type="PANTHER" id="PTHR23308">
    <property type="entry name" value="NUCLEAR INHIBITOR OF PROTEIN PHOSPHATASE-1"/>
    <property type="match status" value="1"/>
</dbReference>